<feature type="signal peptide" evidence="1">
    <location>
        <begin position="1"/>
        <end position="25"/>
    </location>
</feature>
<dbReference type="InterPro" id="IPR001604">
    <property type="entry name" value="Endo_G_ENPP1-like_dom"/>
</dbReference>
<dbReference type="InterPro" id="IPR044929">
    <property type="entry name" value="DNA/RNA_non-sp_Endonuclease_sf"/>
</dbReference>
<evidence type="ECO:0000313" key="4">
    <source>
        <dbReference type="Ensembl" id="ENSPMGP00000007076.1"/>
    </source>
</evidence>
<protein>
    <submittedName>
        <fullName evidence="4">Uncharacterized protein</fullName>
    </submittedName>
</protein>
<dbReference type="GO" id="GO:0046872">
    <property type="term" value="F:metal ion binding"/>
    <property type="evidence" value="ECO:0007669"/>
    <property type="project" value="InterPro"/>
</dbReference>
<feature type="domain" description="ENPP1-3/EXOG-like endonuclease/phosphodiesterase" evidence="2">
    <location>
        <begin position="62"/>
        <end position="279"/>
    </location>
</feature>
<dbReference type="InterPro" id="IPR039015">
    <property type="entry name" value="ENDOD1"/>
</dbReference>
<dbReference type="PANTHER" id="PTHR21472">
    <property type="entry name" value="ENDONUCLEASE DOMAIN-CONTAINING 1 PROTEIN ENDOD1"/>
    <property type="match status" value="1"/>
</dbReference>
<dbReference type="STRING" id="409849.ENSPMGP00000007076"/>
<dbReference type="PANTHER" id="PTHR21472:SF18">
    <property type="entry name" value="ENDONUCLEASE DOMAIN-CONTAINING 1 PROTEIN"/>
    <property type="match status" value="1"/>
</dbReference>
<dbReference type="Ensembl" id="ENSPMGT00000007527.1">
    <property type="protein sequence ID" value="ENSPMGP00000007076.1"/>
    <property type="gene ID" value="ENSPMGG00000005902.1"/>
</dbReference>
<dbReference type="GO" id="GO:0003676">
    <property type="term" value="F:nucleic acid binding"/>
    <property type="evidence" value="ECO:0007669"/>
    <property type="project" value="InterPro"/>
</dbReference>
<dbReference type="Pfam" id="PF01223">
    <property type="entry name" value="Endonuclease_NS"/>
    <property type="match status" value="1"/>
</dbReference>
<dbReference type="SUPFAM" id="SSF54060">
    <property type="entry name" value="His-Me finger endonucleases"/>
    <property type="match status" value="1"/>
</dbReference>
<evidence type="ECO:0000313" key="5">
    <source>
        <dbReference type="Proteomes" id="UP000261520"/>
    </source>
</evidence>
<evidence type="ECO:0000256" key="1">
    <source>
        <dbReference type="SAM" id="SignalP"/>
    </source>
</evidence>
<name>A0A3B3ZRX3_9GOBI</name>
<evidence type="ECO:0000259" key="3">
    <source>
        <dbReference type="SMART" id="SM00892"/>
    </source>
</evidence>
<dbReference type="Proteomes" id="UP000261520">
    <property type="component" value="Unplaced"/>
</dbReference>
<sequence>VSERIMPFSLWTLVLLHCSIVLVQAELSQDFSKCPDFFYRGIPPQGFIGASHQPICQRFRNQYHFATLYHRDHRVPLFSAYILRPANGKRPNSTWMYEPQLVFSRADPEMRPLPYPTMDNNIIESQAVHQDYKYSNYTKGHLNPSMHQETRTNRMATFTLTNIVPQRASSNSGPWSQLELEVLKRFKRGCTGPMYVITGALPYKNTQRWVNNRVLIPEYMWSAYCCPSYNHSVSDHTYFPTFAAVGRNDRYSDQEIVPIKAQKKRSKVGYDVRRMSLEALEEVLTQRLGTPISLFQDQCQQQATTTPVPNELLEKVEEIA</sequence>
<keyword evidence="1" id="KW-0732">Signal</keyword>
<feature type="chain" id="PRO_5017334097" evidence="1">
    <location>
        <begin position="26"/>
        <end position="320"/>
    </location>
</feature>
<dbReference type="Gene3D" id="3.40.570.10">
    <property type="entry name" value="Extracellular Endonuclease, subunit A"/>
    <property type="match status" value="1"/>
</dbReference>
<accession>A0A3B3ZRX3</accession>
<dbReference type="SMART" id="SM00892">
    <property type="entry name" value="Endonuclease_NS"/>
    <property type="match status" value="1"/>
</dbReference>
<dbReference type="InterPro" id="IPR044925">
    <property type="entry name" value="His-Me_finger_sf"/>
</dbReference>
<proteinExistence type="predicted"/>
<dbReference type="GO" id="GO:0016787">
    <property type="term" value="F:hydrolase activity"/>
    <property type="evidence" value="ECO:0007669"/>
    <property type="project" value="InterPro"/>
</dbReference>
<reference evidence="4" key="1">
    <citation type="submission" date="2025-08" db="UniProtKB">
        <authorList>
            <consortium name="Ensembl"/>
        </authorList>
    </citation>
    <scope>IDENTIFICATION</scope>
</reference>
<dbReference type="InterPro" id="IPR020821">
    <property type="entry name" value="ENPP1-3/EXOG-like_nuc-like"/>
</dbReference>
<reference evidence="4" key="2">
    <citation type="submission" date="2025-09" db="UniProtKB">
        <authorList>
            <consortium name="Ensembl"/>
        </authorList>
    </citation>
    <scope>IDENTIFICATION</scope>
</reference>
<evidence type="ECO:0000259" key="2">
    <source>
        <dbReference type="SMART" id="SM00477"/>
    </source>
</evidence>
<feature type="domain" description="DNA/RNA non-specific endonuclease/pyrophosphatase/phosphodiesterase" evidence="3">
    <location>
        <begin position="61"/>
        <end position="286"/>
    </location>
</feature>
<dbReference type="AlphaFoldDB" id="A0A3B3ZRX3"/>
<organism evidence="4 5">
    <name type="scientific">Periophthalmus magnuspinnatus</name>
    <dbReference type="NCBI Taxonomy" id="409849"/>
    <lineage>
        <taxon>Eukaryota</taxon>
        <taxon>Metazoa</taxon>
        <taxon>Chordata</taxon>
        <taxon>Craniata</taxon>
        <taxon>Vertebrata</taxon>
        <taxon>Euteleostomi</taxon>
        <taxon>Actinopterygii</taxon>
        <taxon>Neopterygii</taxon>
        <taxon>Teleostei</taxon>
        <taxon>Neoteleostei</taxon>
        <taxon>Acanthomorphata</taxon>
        <taxon>Gobiaria</taxon>
        <taxon>Gobiiformes</taxon>
        <taxon>Gobioidei</taxon>
        <taxon>Gobiidae</taxon>
        <taxon>Oxudercinae</taxon>
        <taxon>Periophthalmus</taxon>
    </lineage>
</organism>
<keyword evidence="5" id="KW-1185">Reference proteome</keyword>
<dbReference type="SMART" id="SM00477">
    <property type="entry name" value="NUC"/>
    <property type="match status" value="1"/>
</dbReference>